<keyword evidence="7 8" id="KW-0539">Nucleus</keyword>
<dbReference type="InterPro" id="IPR003851">
    <property type="entry name" value="Znf_Dof"/>
</dbReference>
<dbReference type="Pfam" id="PF02701">
    <property type="entry name" value="Zn_ribbon_Dof"/>
    <property type="match status" value="1"/>
</dbReference>
<accession>A0A0Q3GTX5</accession>
<keyword evidence="4 9" id="KW-0805">Transcription regulation</keyword>
<dbReference type="Proteomes" id="UP000008810">
    <property type="component" value="Chromosome 1"/>
</dbReference>
<dbReference type="GeneID" id="100823823"/>
<keyword evidence="2 8" id="KW-0863">Zinc-finger</keyword>
<feature type="domain" description="Dof-type" evidence="11">
    <location>
        <begin position="91"/>
        <end position="145"/>
    </location>
</feature>
<dbReference type="Gramene" id="KQK14319">
    <property type="protein sequence ID" value="KQK14319"/>
    <property type="gene ID" value="BRADI_1g15420v3"/>
</dbReference>
<dbReference type="OrthoDB" id="1927254at2759"/>
<feature type="region of interest" description="Disordered" evidence="10">
    <location>
        <begin position="135"/>
        <end position="175"/>
    </location>
</feature>
<evidence type="ECO:0000256" key="7">
    <source>
        <dbReference type="ARBA" id="ARBA00023242"/>
    </source>
</evidence>
<evidence type="ECO:0000256" key="10">
    <source>
        <dbReference type="SAM" id="MobiDB-lite"/>
    </source>
</evidence>
<dbReference type="KEGG" id="bdi:100823823"/>
<dbReference type="GO" id="GO:0003700">
    <property type="term" value="F:DNA-binding transcription factor activity"/>
    <property type="evidence" value="ECO:0007669"/>
    <property type="project" value="UniProtKB-UniRule"/>
</dbReference>
<dbReference type="RefSeq" id="XP_003559708.2">
    <property type="nucleotide sequence ID" value="XM_003559660.4"/>
</dbReference>
<feature type="compositionally biased region" description="Low complexity" evidence="10">
    <location>
        <begin position="72"/>
        <end position="86"/>
    </location>
</feature>
<evidence type="ECO:0000256" key="8">
    <source>
        <dbReference type="PROSITE-ProRule" id="PRU00071"/>
    </source>
</evidence>
<keyword evidence="6 9" id="KW-0804">Transcription</keyword>
<keyword evidence="3 9" id="KW-0862">Zinc</keyword>
<evidence type="ECO:0000256" key="3">
    <source>
        <dbReference type="ARBA" id="ARBA00022833"/>
    </source>
</evidence>
<dbReference type="PROSITE" id="PS50884">
    <property type="entry name" value="ZF_DOF_2"/>
    <property type="match status" value="1"/>
</dbReference>
<evidence type="ECO:0000313" key="14">
    <source>
        <dbReference type="Proteomes" id="UP000008810"/>
    </source>
</evidence>
<evidence type="ECO:0000256" key="1">
    <source>
        <dbReference type="ARBA" id="ARBA00022723"/>
    </source>
</evidence>
<reference evidence="12" key="2">
    <citation type="submission" date="2017-06" db="EMBL/GenBank/DDBJ databases">
        <title>WGS assembly of Brachypodium distachyon.</title>
        <authorList>
            <consortium name="The International Brachypodium Initiative"/>
            <person name="Lucas S."/>
            <person name="Harmon-Smith M."/>
            <person name="Lail K."/>
            <person name="Tice H."/>
            <person name="Grimwood J."/>
            <person name="Bruce D."/>
            <person name="Barry K."/>
            <person name="Shu S."/>
            <person name="Lindquist E."/>
            <person name="Wang M."/>
            <person name="Pitluck S."/>
            <person name="Vogel J.P."/>
            <person name="Garvin D.F."/>
            <person name="Mockler T.C."/>
            <person name="Schmutz J."/>
            <person name="Rokhsar D."/>
            <person name="Bevan M.W."/>
        </authorList>
    </citation>
    <scope>NUCLEOTIDE SEQUENCE</scope>
    <source>
        <strain evidence="12">Bd21</strain>
    </source>
</reference>
<dbReference type="EnsemblPlants" id="KQK14319">
    <property type="protein sequence ID" value="KQK14319"/>
    <property type="gene ID" value="BRADI_1g15420v3"/>
</dbReference>
<evidence type="ECO:0000256" key="2">
    <source>
        <dbReference type="ARBA" id="ARBA00022771"/>
    </source>
</evidence>
<sequence length="390" mass="40782">MIPIDLQRTPYSLYPPRLLYTPPNPLLSLTTNYLKSIHTSPLHTCTAPGILARPMAGDEAVAQQPRKGGTGTTAAQAQAPAAPGEAQQAGLRCPRCDSPNTKFCYYNNYSLSQPRHFCKTCRRYWTKGGALRNVPVGGGCRKNKRSRSSSASSAAAASSRLSLNLPGPDHQHQQADLQQQQQHAAVRMGGGFRGVVDFHSGSMLPGPTSAVVSHGQYVPFGEWPAPGADVNNNISHGMSGGGGGGSSIASSIESLSYINQDLHWKLQQQRVATMFLGPPIAADAQAHHHHQFGAGAAFLQMETTTAVPAAATSWFMDSSSSYAPAPLQPNSSSSPCRPPAAASCSNINSGRSTSGGGGGGDVDNATSNNNNCGGSDIPSWGDISTFAMLP</sequence>
<feature type="region of interest" description="Disordered" evidence="10">
    <location>
        <begin position="57"/>
        <end position="86"/>
    </location>
</feature>
<dbReference type="PROSITE" id="PS01361">
    <property type="entry name" value="ZF_DOF_1"/>
    <property type="match status" value="1"/>
</dbReference>
<evidence type="ECO:0000259" key="11">
    <source>
        <dbReference type="PROSITE" id="PS50884"/>
    </source>
</evidence>
<dbReference type="STRING" id="15368.A0A0Q3GTX5"/>
<dbReference type="PANTHER" id="PTHR31992">
    <property type="entry name" value="DOF ZINC FINGER PROTEIN DOF1.4-RELATED"/>
    <property type="match status" value="1"/>
</dbReference>
<gene>
    <name evidence="13" type="primary">LOC100823823</name>
    <name evidence="12" type="ORF">BRADI_1g15420v3</name>
</gene>
<dbReference type="EMBL" id="CM000880">
    <property type="protein sequence ID" value="KQK14319.2"/>
    <property type="molecule type" value="Genomic_DNA"/>
</dbReference>
<evidence type="ECO:0000256" key="9">
    <source>
        <dbReference type="RuleBase" id="RU369094"/>
    </source>
</evidence>
<keyword evidence="5 8" id="KW-0238">DNA-binding</keyword>
<feature type="compositionally biased region" description="Polar residues" evidence="10">
    <location>
        <begin position="364"/>
        <end position="373"/>
    </location>
</feature>
<reference evidence="12 13" key="1">
    <citation type="journal article" date="2010" name="Nature">
        <title>Genome sequencing and analysis of the model grass Brachypodium distachyon.</title>
        <authorList>
            <consortium name="International Brachypodium Initiative"/>
        </authorList>
    </citation>
    <scope>NUCLEOTIDE SEQUENCE [LARGE SCALE GENOMIC DNA]</scope>
    <source>
        <strain evidence="12 13">Bd21</strain>
    </source>
</reference>
<dbReference type="GO" id="GO:0005634">
    <property type="term" value="C:nucleus"/>
    <property type="evidence" value="ECO:0007669"/>
    <property type="project" value="UniProtKB-SubCell"/>
</dbReference>
<protein>
    <recommendedName>
        <fullName evidence="9">Dof zinc finger protein</fullName>
    </recommendedName>
</protein>
<dbReference type="ExpressionAtlas" id="A0A0Q3GTX5">
    <property type="expression patterns" value="differential"/>
</dbReference>
<proteinExistence type="predicted"/>
<organism evidence="12">
    <name type="scientific">Brachypodium distachyon</name>
    <name type="common">Purple false brome</name>
    <name type="synonym">Trachynia distachya</name>
    <dbReference type="NCBI Taxonomy" id="15368"/>
    <lineage>
        <taxon>Eukaryota</taxon>
        <taxon>Viridiplantae</taxon>
        <taxon>Streptophyta</taxon>
        <taxon>Embryophyta</taxon>
        <taxon>Tracheophyta</taxon>
        <taxon>Spermatophyta</taxon>
        <taxon>Magnoliopsida</taxon>
        <taxon>Liliopsida</taxon>
        <taxon>Poales</taxon>
        <taxon>Poaceae</taxon>
        <taxon>BOP clade</taxon>
        <taxon>Pooideae</taxon>
        <taxon>Stipodae</taxon>
        <taxon>Brachypodieae</taxon>
        <taxon>Brachypodium</taxon>
    </lineage>
</organism>
<dbReference type="PANTHER" id="PTHR31992:SF339">
    <property type="entry name" value="DOF ZINC FINGER PROTEIN"/>
    <property type="match status" value="1"/>
</dbReference>
<evidence type="ECO:0000313" key="12">
    <source>
        <dbReference type="EMBL" id="KQK14319.2"/>
    </source>
</evidence>
<dbReference type="GO" id="GO:0003677">
    <property type="term" value="F:DNA binding"/>
    <property type="evidence" value="ECO:0007669"/>
    <property type="project" value="UniProtKB-UniRule"/>
</dbReference>
<keyword evidence="1 9" id="KW-0479">Metal-binding</keyword>
<dbReference type="AlphaFoldDB" id="A0A0Q3GTX5"/>
<feature type="compositionally biased region" description="Low complexity" evidence="10">
    <location>
        <begin position="148"/>
        <end position="163"/>
    </location>
</feature>
<evidence type="ECO:0000256" key="4">
    <source>
        <dbReference type="ARBA" id="ARBA00023015"/>
    </source>
</evidence>
<name>A0A0Q3GTX5_BRADI</name>
<dbReference type="InterPro" id="IPR045174">
    <property type="entry name" value="Dof"/>
</dbReference>
<comment type="function">
    <text evidence="9">Transcription factor that binds specifically to a 5'-AA[AG]G-3' consensus core sequence.</text>
</comment>
<evidence type="ECO:0000256" key="5">
    <source>
        <dbReference type="ARBA" id="ARBA00023125"/>
    </source>
</evidence>
<feature type="compositionally biased region" description="Low complexity" evidence="10">
    <location>
        <begin position="331"/>
        <end position="352"/>
    </location>
</feature>
<evidence type="ECO:0000256" key="6">
    <source>
        <dbReference type="ARBA" id="ARBA00023163"/>
    </source>
</evidence>
<evidence type="ECO:0000313" key="13">
    <source>
        <dbReference type="EnsemblPlants" id="KQK14319"/>
    </source>
</evidence>
<comment type="subcellular location">
    <subcellularLocation>
        <location evidence="8 9">Nucleus</location>
    </subcellularLocation>
</comment>
<feature type="region of interest" description="Disordered" evidence="10">
    <location>
        <begin position="322"/>
        <end position="376"/>
    </location>
</feature>
<keyword evidence="14" id="KW-1185">Reference proteome</keyword>
<reference evidence="13" key="3">
    <citation type="submission" date="2018-08" db="UniProtKB">
        <authorList>
            <consortium name="EnsemblPlants"/>
        </authorList>
    </citation>
    <scope>IDENTIFICATION</scope>
    <source>
        <strain evidence="13">cv. Bd21</strain>
    </source>
</reference>
<dbReference type="GO" id="GO:0008270">
    <property type="term" value="F:zinc ion binding"/>
    <property type="evidence" value="ECO:0007669"/>
    <property type="project" value="UniProtKB-KW"/>
</dbReference>